<feature type="region of interest" description="Disordered" evidence="1">
    <location>
        <begin position="16"/>
        <end position="37"/>
    </location>
</feature>
<accession>A0A0S1SW89</accession>
<evidence type="ECO:0000313" key="2">
    <source>
        <dbReference type="EMBL" id="ALM13641.1"/>
    </source>
</evidence>
<reference evidence="3" key="1">
    <citation type="submission" date="2015-10" db="EMBL/GenBank/DDBJ databases">
        <title>Analysis of five complete genome sequences for members of the class Peribacteria in the recently recognized Peregrinibacteria bacterial phylum.</title>
        <authorList>
            <person name="Anantharaman K."/>
            <person name="Brown C.T."/>
            <person name="Burstein D."/>
            <person name="Castelle C.J."/>
            <person name="Probst A.J."/>
            <person name="Thomas B.C."/>
            <person name="Williams K.H."/>
            <person name="Banfield J.F."/>
        </authorList>
    </citation>
    <scope>NUCLEOTIDE SEQUENCE [LARGE SCALE GENOMIC DNA]</scope>
</reference>
<gene>
    <name evidence="2" type="ORF">PeribacterD1_0976</name>
</gene>
<dbReference type="KEGG" id="prf:PeribacterA2_0976"/>
<accession>A0A0S1SLW2</accession>
<organism evidence="2 3">
    <name type="scientific">Candidatus Peribacter riflensis</name>
    <dbReference type="NCBI Taxonomy" id="1735162"/>
    <lineage>
        <taxon>Bacteria</taxon>
        <taxon>Candidatus Peregrinibacteriota</taxon>
        <taxon>Candidatus Peribacteria</taxon>
        <taxon>Candidatus Peribacterales</taxon>
        <taxon>Candidatus Peribacteraceae</taxon>
        <taxon>Candidatus Peribacter</taxon>
    </lineage>
</organism>
<evidence type="ECO:0000256" key="1">
    <source>
        <dbReference type="SAM" id="MobiDB-lite"/>
    </source>
</evidence>
<dbReference type="AlphaFoldDB" id="A0A0S1SJ76"/>
<dbReference type="Proteomes" id="UP000069135">
    <property type="component" value="Chromosome"/>
</dbReference>
<evidence type="ECO:0000313" key="3">
    <source>
        <dbReference type="Proteomes" id="UP000069135"/>
    </source>
</evidence>
<accession>A0A0S1ST15</accession>
<sequence length="108" mass="11833">MVAFVPNEEFKHRERVEAMRTADTAESTSGSKTMGGREAVTRAMAATLLQINQLRAVPGIELHIVEQLRSEASALEQKSRATEADNALFVQAESIHRIGQRAMDLIAA</sequence>
<dbReference type="EMBL" id="CP013065">
    <property type="protein sequence ID" value="ALM13641.1"/>
    <property type="molecule type" value="Genomic_DNA"/>
</dbReference>
<name>A0A0S1SJ76_9BACT</name>
<protein>
    <submittedName>
        <fullName evidence="2">Uncharacterized protein</fullName>
    </submittedName>
</protein>
<accession>A0A0S1SNY1</accession>
<reference evidence="2 3" key="2">
    <citation type="journal article" date="2016" name="PeerJ">
        <title>Analysis of five complete genome sequences for members of the class Peribacteria in the recently recognized Peregrinibacteria bacterial phylum.</title>
        <authorList>
            <person name="Anantharaman K."/>
            <person name="Brown C.T."/>
            <person name="Burstein D."/>
            <person name="Castelle C.J."/>
            <person name="Probst A.J."/>
            <person name="Thomas B.C."/>
            <person name="Williams K.H."/>
            <person name="Banfield J.F."/>
        </authorList>
    </citation>
    <scope>NUCLEOTIDE SEQUENCE [LARGE SCALE GENOMIC DNA]</scope>
    <source>
        <strain evidence="2">RIFOXYD1_FULL_PER-ii_59_16</strain>
    </source>
</reference>
<proteinExistence type="predicted"/>
<dbReference type="STRING" id="1735162.PeribacterB2_0978"/>
<accession>A0A0S1SJ76</accession>